<comment type="function">
    <text evidence="7">Catalyzes the formation of 6,7-dimethyl-8-ribityllumazine by condensation of 5-amino-6-(D-ribitylamino)uracil with 3,4-dihydroxy-2-butanone 4-phosphate. This is the penultimate step in the biosynthesis of riboflavin.</text>
</comment>
<feature type="binding site" evidence="7">
    <location>
        <begin position="81"/>
        <end position="83"/>
    </location>
    <ligand>
        <name>5-amino-6-(D-ribitylamino)uracil</name>
        <dbReference type="ChEBI" id="CHEBI:15934"/>
    </ligand>
</feature>
<evidence type="ECO:0000256" key="2">
    <source>
        <dbReference type="ARBA" id="ARBA00007424"/>
    </source>
</evidence>
<feature type="binding site" evidence="7">
    <location>
        <position position="25"/>
    </location>
    <ligand>
        <name>5-amino-6-(D-ribitylamino)uracil</name>
        <dbReference type="ChEBI" id="CHEBI:15934"/>
    </ligand>
</feature>
<feature type="active site" description="Proton donor" evidence="7">
    <location>
        <position position="89"/>
    </location>
</feature>
<dbReference type="InterPro" id="IPR036467">
    <property type="entry name" value="LS/RS_sf"/>
</dbReference>
<proteinExistence type="inferred from homology"/>
<evidence type="ECO:0000256" key="3">
    <source>
        <dbReference type="ARBA" id="ARBA00012664"/>
    </source>
</evidence>
<sequence length="159" mass="16980">MGVERIKGDENEHHEGVIGIVVAKWNSFITDNLLEGALEVLKNKGYSDEQIVVAQCPGAYEIPLTAKKLLDKTDGVIALGAVIRGDTPHFDYVCEAVNNGVLQLNMETGKPVSFGVLTTDNVAQASERAGEGDSSGNKGAEAALALLEMMSVIRKIKKI</sequence>
<feature type="binding site" evidence="7">
    <location>
        <begin position="59"/>
        <end position="61"/>
    </location>
    <ligand>
        <name>5-amino-6-(D-ribitylamino)uracil</name>
        <dbReference type="ChEBI" id="CHEBI:15934"/>
    </ligand>
</feature>
<comment type="pathway">
    <text evidence="1 7">Cofactor biosynthesis; riboflavin biosynthesis; riboflavin from 2-hydroxy-3-oxobutyl phosphate and 5-amino-6-(D-ribitylamino)uracil: step 1/2.</text>
</comment>
<dbReference type="EMBL" id="JAALLT010000003">
    <property type="protein sequence ID" value="NGP77222.1"/>
    <property type="molecule type" value="Genomic_DNA"/>
</dbReference>
<dbReference type="GO" id="GO:0000906">
    <property type="term" value="F:6,7-dimethyl-8-ribityllumazine synthase activity"/>
    <property type="evidence" value="ECO:0007669"/>
    <property type="project" value="UniProtKB-UniRule"/>
</dbReference>
<dbReference type="UniPathway" id="UPA00275">
    <property type="reaction ID" value="UER00404"/>
</dbReference>
<organism evidence="8 9">
    <name type="scientific">Halalkalibaculum roseum</name>
    <dbReference type="NCBI Taxonomy" id="2709311"/>
    <lineage>
        <taxon>Bacteria</taxon>
        <taxon>Pseudomonadati</taxon>
        <taxon>Balneolota</taxon>
        <taxon>Balneolia</taxon>
        <taxon>Balneolales</taxon>
        <taxon>Balneolaceae</taxon>
        <taxon>Halalkalibaculum</taxon>
    </lineage>
</organism>
<dbReference type="EC" id="2.5.1.78" evidence="3 7"/>
<dbReference type="GO" id="GO:0009349">
    <property type="term" value="C:riboflavin synthase complex"/>
    <property type="evidence" value="ECO:0007669"/>
    <property type="project" value="UniProtKB-UniRule"/>
</dbReference>
<protein>
    <recommendedName>
        <fullName evidence="3 7">6,7-dimethyl-8-ribityllumazine synthase</fullName>
        <shortName evidence="7">DMRL synthase</shortName>
        <shortName evidence="7">LS</shortName>
        <shortName evidence="7">Lumazine synthase</shortName>
        <ecNumber evidence="3 7">2.5.1.78</ecNumber>
    </recommendedName>
</protein>
<evidence type="ECO:0000256" key="4">
    <source>
        <dbReference type="ARBA" id="ARBA00022619"/>
    </source>
</evidence>
<dbReference type="InterPro" id="IPR034964">
    <property type="entry name" value="LS"/>
</dbReference>
<dbReference type="HAMAP" id="MF_00178">
    <property type="entry name" value="Lumazine_synth"/>
    <property type="match status" value="1"/>
</dbReference>
<feature type="binding site" evidence="7">
    <location>
        <position position="128"/>
    </location>
    <ligand>
        <name>(2S)-2-hydroxy-3-oxobutyl phosphate</name>
        <dbReference type="ChEBI" id="CHEBI:58830"/>
    </ligand>
</feature>
<evidence type="ECO:0000313" key="8">
    <source>
        <dbReference type="EMBL" id="NGP77222.1"/>
    </source>
</evidence>
<comment type="catalytic activity">
    <reaction evidence="6 7">
        <text>(2S)-2-hydroxy-3-oxobutyl phosphate + 5-amino-6-(D-ribitylamino)uracil = 6,7-dimethyl-8-(1-D-ribityl)lumazine + phosphate + 2 H2O + H(+)</text>
        <dbReference type="Rhea" id="RHEA:26152"/>
        <dbReference type="ChEBI" id="CHEBI:15377"/>
        <dbReference type="ChEBI" id="CHEBI:15378"/>
        <dbReference type="ChEBI" id="CHEBI:15934"/>
        <dbReference type="ChEBI" id="CHEBI:43474"/>
        <dbReference type="ChEBI" id="CHEBI:58201"/>
        <dbReference type="ChEBI" id="CHEBI:58830"/>
        <dbReference type="EC" id="2.5.1.78"/>
    </reaction>
</comment>
<dbReference type="PANTHER" id="PTHR21058:SF0">
    <property type="entry name" value="6,7-DIMETHYL-8-RIBITYLLUMAZINE SYNTHASE"/>
    <property type="match status" value="1"/>
</dbReference>
<dbReference type="GO" id="GO:0005829">
    <property type="term" value="C:cytosol"/>
    <property type="evidence" value="ECO:0007669"/>
    <property type="project" value="TreeGrafter"/>
</dbReference>
<reference evidence="8 9" key="1">
    <citation type="submission" date="2020-02" db="EMBL/GenBank/DDBJ databases">
        <title>Balneolaceae bacterium YR4-1, complete genome.</title>
        <authorList>
            <person name="Li Y."/>
            <person name="Wu S."/>
        </authorList>
    </citation>
    <scope>NUCLEOTIDE SEQUENCE [LARGE SCALE GENOMIC DNA]</scope>
    <source>
        <strain evidence="8 9">YR4-1</strain>
    </source>
</reference>
<comment type="caution">
    <text evidence="8">The sequence shown here is derived from an EMBL/GenBank/DDBJ whole genome shotgun (WGS) entry which is preliminary data.</text>
</comment>
<dbReference type="SUPFAM" id="SSF52121">
    <property type="entry name" value="Lumazine synthase"/>
    <property type="match status" value="1"/>
</dbReference>
<feature type="binding site" evidence="7">
    <location>
        <position position="114"/>
    </location>
    <ligand>
        <name>5-amino-6-(D-ribitylamino)uracil</name>
        <dbReference type="ChEBI" id="CHEBI:15934"/>
    </ligand>
</feature>
<gene>
    <name evidence="7" type="primary">ribH</name>
    <name evidence="8" type="ORF">G3570_11290</name>
</gene>
<dbReference type="NCBIfam" id="TIGR00114">
    <property type="entry name" value="lumazine-synth"/>
    <property type="match status" value="1"/>
</dbReference>
<comment type="similarity">
    <text evidence="2 7">Belongs to the DMRL synthase family.</text>
</comment>
<feature type="binding site" evidence="7">
    <location>
        <begin position="86"/>
        <end position="87"/>
    </location>
    <ligand>
        <name>(2S)-2-hydroxy-3-oxobutyl phosphate</name>
        <dbReference type="ChEBI" id="CHEBI:58830"/>
    </ligand>
</feature>
<dbReference type="RefSeq" id="WP_165142350.1">
    <property type="nucleotide sequence ID" value="NZ_JAALLT010000003.1"/>
</dbReference>
<evidence type="ECO:0000256" key="7">
    <source>
        <dbReference type="HAMAP-Rule" id="MF_00178"/>
    </source>
</evidence>
<dbReference type="AlphaFoldDB" id="A0A6M1SWA1"/>
<keyword evidence="9" id="KW-1185">Reference proteome</keyword>
<keyword evidence="5 7" id="KW-0808">Transferase</keyword>
<evidence type="ECO:0000256" key="6">
    <source>
        <dbReference type="ARBA" id="ARBA00048785"/>
    </source>
</evidence>
<dbReference type="CDD" id="cd09209">
    <property type="entry name" value="Lumazine_synthase-I"/>
    <property type="match status" value="1"/>
</dbReference>
<dbReference type="PANTHER" id="PTHR21058">
    <property type="entry name" value="6,7-DIMETHYL-8-RIBITYLLUMAZINE SYNTHASE DMRL SYNTHASE LUMAZINE SYNTHASE"/>
    <property type="match status" value="1"/>
</dbReference>
<dbReference type="Pfam" id="PF00885">
    <property type="entry name" value="DMRL_synthase"/>
    <property type="match status" value="1"/>
</dbReference>
<evidence type="ECO:0000256" key="5">
    <source>
        <dbReference type="ARBA" id="ARBA00022679"/>
    </source>
</evidence>
<accession>A0A6M1SWA1</accession>
<dbReference type="InterPro" id="IPR002180">
    <property type="entry name" value="LS/RS"/>
</dbReference>
<evidence type="ECO:0000256" key="1">
    <source>
        <dbReference type="ARBA" id="ARBA00004917"/>
    </source>
</evidence>
<dbReference type="GO" id="GO:0009231">
    <property type="term" value="P:riboflavin biosynthetic process"/>
    <property type="evidence" value="ECO:0007669"/>
    <property type="project" value="UniProtKB-UniRule"/>
</dbReference>
<keyword evidence="4 7" id="KW-0686">Riboflavin biosynthesis</keyword>
<evidence type="ECO:0000313" key="9">
    <source>
        <dbReference type="Proteomes" id="UP000473278"/>
    </source>
</evidence>
<dbReference type="Proteomes" id="UP000473278">
    <property type="component" value="Unassembled WGS sequence"/>
</dbReference>
<dbReference type="Gene3D" id="3.40.50.960">
    <property type="entry name" value="Lumazine/riboflavin synthase"/>
    <property type="match status" value="1"/>
</dbReference>
<name>A0A6M1SWA1_9BACT</name>